<dbReference type="AlphaFoldDB" id="A0A5J4RXI0"/>
<protein>
    <submittedName>
        <fullName evidence="1">Uncharacterized protein</fullName>
    </submittedName>
</protein>
<organism evidence="1">
    <name type="scientific">termite gut metagenome</name>
    <dbReference type="NCBI Taxonomy" id="433724"/>
    <lineage>
        <taxon>unclassified sequences</taxon>
        <taxon>metagenomes</taxon>
        <taxon>organismal metagenomes</taxon>
    </lineage>
</organism>
<dbReference type="EMBL" id="SNRY01000673">
    <property type="protein sequence ID" value="KAA6337761.1"/>
    <property type="molecule type" value="Genomic_DNA"/>
</dbReference>
<reference evidence="1" key="1">
    <citation type="submission" date="2019-03" db="EMBL/GenBank/DDBJ databases">
        <title>Single cell metagenomics reveals metabolic interactions within the superorganism composed of flagellate Streblomastix strix and complex community of Bacteroidetes bacteria on its surface.</title>
        <authorList>
            <person name="Treitli S.C."/>
            <person name="Kolisko M."/>
            <person name="Husnik F."/>
            <person name="Keeling P."/>
            <person name="Hampl V."/>
        </authorList>
    </citation>
    <scope>NUCLEOTIDE SEQUENCE</scope>
    <source>
        <strain evidence="1">STM</strain>
    </source>
</reference>
<comment type="caution">
    <text evidence="1">The sequence shown here is derived from an EMBL/GenBank/DDBJ whole genome shotgun (WGS) entry which is preliminary data.</text>
</comment>
<gene>
    <name evidence="1" type="ORF">EZS27_014190</name>
</gene>
<sequence>MSMSSEIEEIEKQYNFYRTLANFHQKMVCNELFAEHSDFHLKKMKECDDICQQIGEQITQLCQKINKKNGNKKN</sequence>
<name>A0A5J4RXI0_9ZZZZ</name>
<accession>A0A5J4RXI0</accession>
<evidence type="ECO:0000313" key="1">
    <source>
        <dbReference type="EMBL" id="KAA6337761.1"/>
    </source>
</evidence>
<proteinExistence type="predicted"/>